<dbReference type="PANTHER" id="PTHR36852">
    <property type="entry name" value="PROTEIN GVPL 2"/>
    <property type="match status" value="1"/>
</dbReference>
<dbReference type="Proteomes" id="UP001611580">
    <property type="component" value="Unassembled WGS sequence"/>
</dbReference>
<comment type="subcellular location">
    <subcellularLocation>
        <location evidence="2">Gas vesicle</location>
    </subcellularLocation>
</comment>
<evidence type="ECO:0000313" key="4">
    <source>
        <dbReference type="EMBL" id="MFI2486022.1"/>
    </source>
</evidence>
<evidence type="ECO:0000256" key="1">
    <source>
        <dbReference type="ARBA" id="ARBA00022987"/>
    </source>
</evidence>
<comment type="caution">
    <text evidence="4">The sequence shown here is derived from an EMBL/GenBank/DDBJ whole genome shotgun (WGS) entry which is preliminary data.</text>
</comment>
<accession>A0ABW7XEW5</accession>
<evidence type="ECO:0000313" key="5">
    <source>
        <dbReference type="Proteomes" id="UP001611580"/>
    </source>
</evidence>
<reference evidence="4 5" key="1">
    <citation type="submission" date="2024-10" db="EMBL/GenBank/DDBJ databases">
        <title>The Natural Products Discovery Center: Release of the First 8490 Sequenced Strains for Exploring Actinobacteria Biosynthetic Diversity.</title>
        <authorList>
            <person name="Kalkreuter E."/>
            <person name="Kautsar S.A."/>
            <person name="Yang D."/>
            <person name="Bader C.D."/>
            <person name="Teijaro C.N."/>
            <person name="Fluegel L."/>
            <person name="Davis C.M."/>
            <person name="Simpson J.R."/>
            <person name="Lauterbach L."/>
            <person name="Steele A.D."/>
            <person name="Gui C."/>
            <person name="Meng S."/>
            <person name="Li G."/>
            <person name="Viehrig K."/>
            <person name="Ye F."/>
            <person name="Su P."/>
            <person name="Kiefer A.F."/>
            <person name="Nichols A."/>
            <person name="Cepeda A.J."/>
            <person name="Yan W."/>
            <person name="Fan B."/>
            <person name="Jiang Y."/>
            <person name="Adhikari A."/>
            <person name="Zheng C.-J."/>
            <person name="Schuster L."/>
            <person name="Cowan T.M."/>
            <person name="Smanski M.J."/>
            <person name="Chevrette M.G."/>
            <person name="De Carvalho L.P.S."/>
            <person name="Shen B."/>
        </authorList>
    </citation>
    <scope>NUCLEOTIDE SEQUENCE [LARGE SCALE GENOMIC DNA]</scope>
    <source>
        <strain evidence="4 5">NPDC019481</strain>
    </source>
</reference>
<gene>
    <name evidence="4" type="ORF">ACH47X_03890</name>
</gene>
<keyword evidence="5" id="KW-1185">Reference proteome</keyword>
<sequence length="244" mass="26423">MLYLYGLVLPTTDVPDDVDGLGVGGVRLVGLGQIAALTSEIPEAEVIGMPAEVRAYTAVLDGVAAEHPVLPLKFGTAVLDEGAVDDAFPAERRASLAAALRRLDGLAQFTLQVRYVTDTVLTELITEDTEIAELRSFLQVLPTDTAYQARIRLGELIVQGFARKREHDVALLRDELAPFAIELQEHETELVEDVVEVAVLVRRTALTTFEAALEKLAASAWGRATFRLVGPQAPYDFVDLVGEG</sequence>
<protein>
    <submittedName>
        <fullName evidence="4">GvpL/GvpF family gas vesicle protein</fullName>
    </submittedName>
</protein>
<dbReference type="PANTHER" id="PTHR36852:SF1">
    <property type="entry name" value="PROTEIN GVPL 2"/>
    <property type="match status" value="1"/>
</dbReference>
<proteinExistence type="inferred from homology"/>
<keyword evidence="1" id="KW-0304">Gas vesicle</keyword>
<comment type="similarity">
    <text evidence="3">Belongs to the gas vesicle GvpF/GvpL family.</text>
</comment>
<dbReference type="EMBL" id="JBIRYI010000002">
    <property type="protein sequence ID" value="MFI2486022.1"/>
    <property type="molecule type" value="Genomic_DNA"/>
</dbReference>
<evidence type="ECO:0000256" key="2">
    <source>
        <dbReference type="ARBA" id="ARBA00035108"/>
    </source>
</evidence>
<dbReference type="RefSeq" id="WP_397401575.1">
    <property type="nucleotide sequence ID" value="NZ_JBIRYI010000002.1"/>
</dbReference>
<evidence type="ECO:0000256" key="3">
    <source>
        <dbReference type="ARBA" id="ARBA00035643"/>
    </source>
</evidence>
<name>A0ABW7XEW5_9MICO</name>
<organism evidence="4 5">
    <name type="scientific">Promicromonospora kroppenstedtii</name>
    <dbReference type="NCBI Taxonomy" id="440482"/>
    <lineage>
        <taxon>Bacteria</taxon>
        <taxon>Bacillati</taxon>
        <taxon>Actinomycetota</taxon>
        <taxon>Actinomycetes</taxon>
        <taxon>Micrococcales</taxon>
        <taxon>Promicromonosporaceae</taxon>
        <taxon>Promicromonospora</taxon>
    </lineage>
</organism>
<dbReference type="Pfam" id="PF06386">
    <property type="entry name" value="GvpL_GvpF"/>
    <property type="match status" value="1"/>
</dbReference>
<dbReference type="InterPro" id="IPR009430">
    <property type="entry name" value="GvpL/GvpF"/>
</dbReference>